<evidence type="ECO:0000313" key="2">
    <source>
        <dbReference type="Proteomes" id="UP000825699"/>
    </source>
</evidence>
<dbReference type="RefSeq" id="WP_222259724.1">
    <property type="nucleotide sequence ID" value="NZ_JAAXEB010000003.1"/>
</dbReference>
<name>A0AAJ1A5N2_RHILE</name>
<dbReference type="EMBL" id="JAAXEP010000003">
    <property type="protein sequence ID" value="MBY5627949.1"/>
    <property type="molecule type" value="Genomic_DNA"/>
</dbReference>
<reference evidence="1" key="1">
    <citation type="submission" date="2020-04" db="EMBL/GenBank/DDBJ databases">
        <title>Global-level population genomics supports evidence of horizontal gene transfer on evolution of Rhizobia in Lentils.</title>
        <authorList>
            <person name="Gai Y."/>
            <person name="Cook D."/>
            <person name="Riely B."/>
        </authorList>
    </citation>
    <scope>NUCLEOTIDE SEQUENCE</scope>
    <source>
        <strain evidence="1">Derici101B</strain>
    </source>
</reference>
<comment type="caution">
    <text evidence="1">The sequence shown here is derived from an EMBL/GenBank/DDBJ whole genome shotgun (WGS) entry which is preliminary data.</text>
</comment>
<dbReference type="AlphaFoldDB" id="A0AAJ1A5N2"/>
<protein>
    <submittedName>
        <fullName evidence="1">Uncharacterized protein</fullName>
    </submittedName>
</protein>
<accession>A0AAJ1A5N2</accession>
<organism evidence="1 2">
    <name type="scientific">Rhizobium leguminosarum</name>
    <dbReference type="NCBI Taxonomy" id="384"/>
    <lineage>
        <taxon>Bacteria</taxon>
        <taxon>Pseudomonadati</taxon>
        <taxon>Pseudomonadota</taxon>
        <taxon>Alphaproteobacteria</taxon>
        <taxon>Hyphomicrobiales</taxon>
        <taxon>Rhizobiaceae</taxon>
        <taxon>Rhizobium/Agrobacterium group</taxon>
        <taxon>Rhizobium</taxon>
    </lineage>
</organism>
<dbReference type="Proteomes" id="UP000825699">
    <property type="component" value="Unassembled WGS sequence"/>
</dbReference>
<gene>
    <name evidence="1" type="ORF">HFO42_07440</name>
</gene>
<evidence type="ECO:0000313" key="1">
    <source>
        <dbReference type="EMBL" id="MBY5627949.1"/>
    </source>
</evidence>
<proteinExistence type="predicted"/>
<sequence length="207" mass="23584">MEEIAGFYHEQLVDLMATGRLNGERVSGTLDQVLNTHLHSFFMHAGAARDYLGSFIAMRIGEDPAKVDSFKLLCKKLRTRHLDADPLLAALIARGLIKESQQKGQWETGGWMWELTELRNTSTHRRPYGSRFAEHSGIAVPLSPAGQFFRYRRPFQTQAGEDVLDLVVRQYQRVIELFCHLAKISGFDSEMMVITDDDIIEVRISDE</sequence>